<sequence>MMSGENQQQPAQQVDLSYNIALSQMNTFEVSFNFIEKFRNFLIQTIPNWYAEIKIVIDNPNNPNFMKYYYMRALSEMYTTSRVTQPQLQPTGIGREIDNVFRIPTDINAYVFNLQKQRYCCLLNMPENSFPPQGSDPYSDVGFLRDEAEIWFMIWKKKNRKREFFENHLAPFWKSEYKLIDGNLNLNFTYWKFIESMLENIGTDYVVNLGRLIDSDAGLTIWKRFNLDILPTCEWNAGLYDFRVCENPVLEASEFESFINALNLDLNSDYFLNNRGGAAQYKKSVHKTCLENAALKIQDAGEVFIASNISEEYFKHGKLFADIQDILVMKNIIFNTRMEEDDAFHIVLNQLNLELFEQFDMENYSNQPLEIRQYIKDTQNAIKRNRLNENKDLIKECYFHWQEAGSPEAWMDKQIEAIRMRIESENSTLRKKLLNDWNQAKSNENTEMVKAINTAQEEAKKEVAKIDKINNDDQVKKWITAYLKKFNPEITTEQINEKIKSFGPNATIDEIKRQLDLEETNKNEEWEEVVPFLLKLYANLELPIKDQNGAIKKVPMIKDAHQLTPEEQDYVNKRIRSLSTKTNGDAQKAKDIIKSEYMTKVPEIQDLISSQTEQDKIIWRQSFFTEMLNFYNWDVSKWYDFFKNIYPKVKKVIHYNVLYVTQNSDFLTSPDSDHSAIIEVLDKKIAEYDAKKSQIMTDEVRRKMTEFPDFVTEDELAGHVENAKDAIQYIHLKDIGRKHLNKTGDLKDIEYNLEWNNLFFHESINGVLEKINKYFKQQDPNYNIHQEQQLQQSLPLPKNILDDLKYYNGMNTGLLKDYFDVEREFSVLQKINPLAATSKNFEEYIIKSKNSHNEYSSNKQCFENNVKAMTESAKIDISNFKIDEESYRNAKYNKQTGEYKGEWDLDNAVQLWNDVIGQPVFNSNEDAIYWLRKMKGKNGVGGISFLIHEAASKERSMTFENEAKAEYEKWKGYQDQGLVRLWNWAEMEKILGGKAKVVAFLKKISEDYIRNTYNQYYRQLDLKKYFDRPQQVANNKNQTIDANYILAEIGKDVSDAKTTITDMKKTWESTDTGRVNAIKEINKYLDQNQKISEQPWDWQNSHLKYNGDRKKMKAEFLLHYHNAVQQYNGAANEMLNVDEVERRVERLTDKELAEIETIVDEAGKFNHNKIWWNSSKDVINFISLASQWKVWNDAWVQEYSKMDKNEIYKFMTTIIEKQIYPKVTGEDYKWKNNKTQSAVDNFQQIYLDTMKEIGENNELEKNSTLKQTFESLKGSTGYSTYRTFRKAYQDETKAIQFLERINQENDYRNRFNKQSISYPEGDAMDDAAKIDWLKKEIKVMKIV</sequence>
<name>A0ABR2KY00_9EUKA</name>
<evidence type="ECO:0000313" key="2">
    <source>
        <dbReference type="Proteomes" id="UP001470230"/>
    </source>
</evidence>
<gene>
    <name evidence="1" type="ORF">M9Y10_013874</name>
</gene>
<dbReference type="Proteomes" id="UP001470230">
    <property type="component" value="Unassembled WGS sequence"/>
</dbReference>
<reference evidence="1 2" key="1">
    <citation type="submission" date="2024-04" db="EMBL/GenBank/DDBJ databases">
        <title>Tritrichomonas musculus Genome.</title>
        <authorList>
            <person name="Alves-Ferreira E."/>
            <person name="Grigg M."/>
            <person name="Lorenzi H."/>
            <person name="Galac M."/>
        </authorList>
    </citation>
    <scope>NUCLEOTIDE SEQUENCE [LARGE SCALE GENOMIC DNA]</scope>
    <source>
        <strain evidence="1 2">EAF2021</strain>
    </source>
</reference>
<accession>A0ABR2KY00</accession>
<dbReference type="EMBL" id="JAPFFF010000002">
    <property type="protein sequence ID" value="KAK8895988.1"/>
    <property type="molecule type" value="Genomic_DNA"/>
</dbReference>
<proteinExistence type="predicted"/>
<evidence type="ECO:0000313" key="1">
    <source>
        <dbReference type="EMBL" id="KAK8895988.1"/>
    </source>
</evidence>
<protein>
    <submittedName>
        <fullName evidence="1">Uncharacterized protein</fullName>
    </submittedName>
</protein>
<comment type="caution">
    <text evidence="1">The sequence shown here is derived from an EMBL/GenBank/DDBJ whole genome shotgun (WGS) entry which is preliminary data.</text>
</comment>
<organism evidence="1 2">
    <name type="scientific">Tritrichomonas musculus</name>
    <dbReference type="NCBI Taxonomy" id="1915356"/>
    <lineage>
        <taxon>Eukaryota</taxon>
        <taxon>Metamonada</taxon>
        <taxon>Parabasalia</taxon>
        <taxon>Tritrichomonadida</taxon>
        <taxon>Tritrichomonadidae</taxon>
        <taxon>Tritrichomonas</taxon>
    </lineage>
</organism>
<keyword evidence="2" id="KW-1185">Reference proteome</keyword>